<reference evidence="5" key="1">
    <citation type="submission" date="2015-06" db="UniProtKB">
        <authorList>
            <consortium name="EnsemblPlants"/>
        </authorList>
    </citation>
    <scope>IDENTIFICATION</scope>
</reference>
<dbReference type="PANTHER" id="PTHR32295:SF123">
    <property type="entry name" value="PROTEIN IQ-DOMAIN 5"/>
    <property type="match status" value="1"/>
</dbReference>
<accession>R7W2R9</accession>
<keyword evidence="3" id="KW-0175">Coiled coil</keyword>
<feature type="compositionally biased region" description="Polar residues" evidence="4">
    <location>
        <begin position="309"/>
        <end position="327"/>
    </location>
</feature>
<comment type="similarity">
    <text evidence="2">Belongs to the IQD family.</text>
</comment>
<evidence type="ECO:0000256" key="2">
    <source>
        <dbReference type="ARBA" id="ARBA00024341"/>
    </source>
</evidence>
<protein>
    <recommendedName>
        <fullName evidence="6">Protein IQ-DOMAIN 1</fullName>
    </recommendedName>
</protein>
<organism evidence="5">
    <name type="scientific">Aegilops tauschii</name>
    <name type="common">Tausch's goatgrass</name>
    <name type="synonym">Aegilops squarrosa</name>
    <dbReference type="NCBI Taxonomy" id="37682"/>
    <lineage>
        <taxon>Eukaryota</taxon>
        <taxon>Viridiplantae</taxon>
        <taxon>Streptophyta</taxon>
        <taxon>Embryophyta</taxon>
        <taxon>Tracheophyta</taxon>
        <taxon>Spermatophyta</taxon>
        <taxon>Magnoliopsida</taxon>
        <taxon>Liliopsida</taxon>
        <taxon>Poales</taxon>
        <taxon>Poaceae</taxon>
        <taxon>BOP clade</taxon>
        <taxon>Pooideae</taxon>
        <taxon>Triticodae</taxon>
        <taxon>Triticeae</taxon>
        <taxon>Triticinae</taxon>
        <taxon>Aegilops</taxon>
    </lineage>
</organism>
<feature type="compositionally biased region" description="Basic and acidic residues" evidence="4">
    <location>
        <begin position="11"/>
        <end position="24"/>
    </location>
</feature>
<dbReference type="PROSITE" id="PS50096">
    <property type="entry name" value="IQ"/>
    <property type="match status" value="3"/>
</dbReference>
<name>R7W2R9_AEGTA</name>
<feature type="compositionally biased region" description="Acidic residues" evidence="4">
    <location>
        <begin position="55"/>
        <end position="68"/>
    </location>
</feature>
<dbReference type="AlphaFoldDB" id="R7W2R9"/>
<feature type="coiled-coil region" evidence="3">
    <location>
        <begin position="151"/>
        <end position="178"/>
    </location>
</feature>
<evidence type="ECO:0008006" key="6">
    <source>
        <dbReference type="Google" id="ProtNLM"/>
    </source>
</evidence>
<evidence type="ECO:0000256" key="4">
    <source>
        <dbReference type="SAM" id="MobiDB-lite"/>
    </source>
</evidence>
<dbReference type="EnsemblPlants" id="EMT01607">
    <property type="protein sequence ID" value="EMT01607"/>
    <property type="gene ID" value="F775_23771"/>
</dbReference>
<dbReference type="GO" id="GO:0005516">
    <property type="term" value="F:calmodulin binding"/>
    <property type="evidence" value="ECO:0007669"/>
    <property type="project" value="UniProtKB-KW"/>
</dbReference>
<evidence type="ECO:0000256" key="1">
    <source>
        <dbReference type="ARBA" id="ARBA00022860"/>
    </source>
</evidence>
<dbReference type="PANTHER" id="PTHR32295">
    <property type="entry name" value="IQ-DOMAIN 5-RELATED"/>
    <property type="match status" value="1"/>
</dbReference>
<feature type="compositionally biased region" description="Basic and acidic residues" evidence="4">
    <location>
        <begin position="337"/>
        <end position="346"/>
    </location>
</feature>
<evidence type="ECO:0000313" key="5">
    <source>
        <dbReference type="EnsemblPlants" id="EMT01607"/>
    </source>
</evidence>
<feature type="region of interest" description="Disordered" evidence="4">
    <location>
        <begin position="309"/>
        <end position="371"/>
    </location>
</feature>
<proteinExistence type="inferred from homology"/>
<feature type="compositionally biased region" description="Low complexity" evidence="4">
    <location>
        <begin position="347"/>
        <end position="358"/>
    </location>
</feature>
<feature type="compositionally biased region" description="Basic and acidic residues" evidence="4">
    <location>
        <begin position="32"/>
        <end position="46"/>
    </location>
</feature>
<evidence type="ECO:0000256" key="3">
    <source>
        <dbReference type="SAM" id="Coils"/>
    </source>
</evidence>
<keyword evidence="1" id="KW-0112">Calmodulin-binding</keyword>
<feature type="region of interest" description="Disordered" evidence="4">
    <location>
        <begin position="1"/>
        <end position="70"/>
    </location>
</feature>
<sequence length="782" mass="84697">MRWLKSLVGLRKVERQQQRRKEDGDAGPTKTDAVDQFHFQDQHSQDHASLVGPEEFPDENGPSEDECDTPSCSGPGFSMLSVPLPQTEEELKEIWAATIIQTAYRALLARRARRALKGLVRLQALVRGHIVRKQAAITLRCMQALVRVQARVRARRVRVALENQMDEQQNNVEEQTDEAHVREVEDGWCDSIGSVEDIQAKLLKRQEAAAKRERAMAYALSHQWQAGSRQQAAITASELDRNSWSWNWLERWMAVRPWESRFLGMYAADGIAIDTGAHHAEGNATKAPYRKPVKKQVSALHSSVLIQKARPSNSEGGGSLSNPSAGSASAKPKRKLPPKEGSDEVSSRLSGLGARSSSNPKERPGQLQPRANKRFSLPGTVLCKQEFGMAINHATSAGGYMVAFAGRKFAARSPPVFVGNSSYTVTGFTLVFEFHKGTLQNLFWKADGCSSCSGQANLGCVENSCAIKTSSCKGSGGGQVDCSPGIQLAFSGTDKHEAVLNSCCYVHSLTVRYRDNLRDCLARVGSVLGRVEAALAKLEVVLDVSSLPELQIRVVLDLSLLPEIQVGYVDEEACMYGDLSPCDTSCRLPLPVVSIASESEAVVEVMALVLQIMPELQKICGEPTWPISMVLPKEMESLVRYLVMPTSTSPSSLEPIQLLDFVDRGCLDAATALSPEAVGQVAFAGADDDEVGALASNSDAPKPIRPPIFDRDAMLARIDEVVFVKKLGRLLPSLDAACPGSGKAIACLLAVEGSTCKIKKVKKALRAIGKKSGAIGKASAVA</sequence>